<protein>
    <recommendedName>
        <fullName evidence="4">Stc1 domain-containing protein</fullName>
    </recommendedName>
</protein>
<dbReference type="EMBL" id="WSZM01000316">
    <property type="protein sequence ID" value="KAF4035438.1"/>
    <property type="molecule type" value="Genomic_DNA"/>
</dbReference>
<sequence>MVGPTCKQCEAKIDPLLLKPQRSTTNARARCVGCEKLQYGYAFRTISGRGSVRHCIACKNGPKAVKFWEEKLPPPDSAEVRRQESLPNVEKVMSPDWYLKKKNRHSRPRKLTARNAKYIERKKQQKIR</sequence>
<accession>A0A833SL65</accession>
<proteinExistence type="predicted"/>
<evidence type="ECO:0000256" key="1">
    <source>
        <dbReference type="SAM" id="MobiDB-lite"/>
    </source>
</evidence>
<gene>
    <name evidence="2" type="ORF">GN244_ATG12579</name>
</gene>
<evidence type="ECO:0000313" key="3">
    <source>
        <dbReference type="Proteomes" id="UP000602510"/>
    </source>
</evidence>
<organism evidence="2 3">
    <name type="scientific">Phytophthora infestans</name>
    <name type="common">Potato late blight agent</name>
    <name type="synonym">Botrytis infestans</name>
    <dbReference type="NCBI Taxonomy" id="4787"/>
    <lineage>
        <taxon>Eukaryota</taxon>
        <taxon>Sar</taxon>
        <taxon>Stramenopiles</taxon>
        <taxon>Oomycota</taxon>
        <taxon>Peronosporomycetes</taxon>
        <taxon>Peronosporales</taxon>
        <taxon>Peronosporaceae</taxon>
        <taxon>Phytophthora</taxon>
    </lineage>
</organism>
<feature type="compositionally biased region" description="Basic residues" evidence="1">
    <location>
        <begin position="102"/>
        <end position="112"/>
    </location>
</feature>
<evidence type="ECO:0008006" key="4">
    <source>
        <dbReference type="Google" id="ProtNLM"/>
    </source>
</evidence>
<keyword evidence="3" id="KW-1185">Reference proteome</keyword>
<evidence type="ECO:0000313" key="2">
    <source>
        <dbReference type="EMBL" id="KAF4035438.1"/>
    </source>
</evidence>
<comment type="caution">
    <text evidence="2">The sequence shown here is derived from an EMBL/GenBank/DDBJ whole genome shotgun (WGS) entry which is preliminary data.</text>
</comment>
<reference evidence="2" key="1">
    <citation type="submission" date="2020-04" db="EMBL/GenBank/DDBJ databases">
        <title>Hybrid Assembly of Korean Phytophthora infestans isolates.</title>
        <authorList>
            <person name="Prokchorchik M."/>
            <person name="Lee Y."/>
            <person name="Seo J."/>
            <person name="Cho J.-H."/>
            <person name="Park Y.-E."/>
            <person name="Jang D.-C."/>
            <person name="Im J.-S."/>
            <person name="Choi J.-G."/>
            <person name="Park H.-J."/>
            <person name="Lee G.-B."/>
            <person name="Lee Y.-G."/>
            <person name="Hong S.-Y."/>
            <person name="Cho K."/>
            <person name="Sohn K.H."/>
        </authorList>
    </citation>
    <scope>NUCLEOTIDE SEQUENCE</scope>
    <source>
        <strain evidence="2">KR_1_A1</strain>
    </source>
</reference>
<name>A0A833SL65_PHYIN</name>
<dbReference type="Proteomes" id="UP000602510">
    <property type="component" value="Unassembled WGS sequence"/>
</dbReference>
<feature type="region of interest" description="Disordered" evidence="1">
    <location>
        <begin position="102"/>
        <end position="128"/>
    </location>
</feature>
<dbReference type="AlphaFoldDB" id="A0A833SL65"/>